<organism evidence="3 4">
    <name type="scientific">Janibacter terrae</name>
    <dbReference type="NCBI Taxonomy" id="103817"/>
    <lineage>
        <taxon>Bacteria</taxon>
        <taxon>Bacillati</taxon>
        <taxon>Actinomycetota</taxon>
        <taxon>Actinomycetes</taxon>
        <taxon>Micrococcales</taxon>
        <taxon>Intrasporangiaceae</taxon>
        <taxon>Janibacter</taxon>
    </lineage>
</organism>
<proteinExistence type="predicted"/>
<gene>
    <name evidence="3" type="ORF">N5P18_14965</name>
</gene>
<dbReference type="InterPro" id="IPR057727">
    <property type="entry name" value="WCX_dom"/>
</dbReference>
<dbReference type="PANTHER" id="PTHR34580">
    <property type="match status" value="1"/>
</dbReference>
<dbReference type="InterPro" id="IPR026881">
    <property type="entry name" value="WYL_dom"/>
</dbReference>
<feature type="domain" description="WCX" evidence="2">
    <location>
        <begin position="252"/>
        <end position="320"/>
    </location>
</feature>
<name>A0ABZ2FCN6_9MICO</name>
<sequence>MAAPNTPAAKTERLLNLTMSLLSARIPVPKQRIRTMVEAYHLVESDEAFDRMFERDKEDLRAMGIPLVTEDIGIFEDEQGYRIDQREYALPPVELAADERAVVGLASRAWAHAAMAGTAATAWRKVAADDEVGEDPFAGLEPRLGGAEPAFEPLKDAVLASVRVRFDYARPGAEGAQTRHVEPWYLTAWHGRWYLVGHDLDREAPRVFRLSRIASAVTTTREAVTGEIPEDVDPVRMIAAVDGDAPQPSESVLRVRVDAGHGLRRRATSVESIDEQWDRVVVDHGGTGAFAGEIASHGADVLVERPAELREAVVARLRSVLETHEGSPR</sequence>
<dbReference type="EMBL" id="CP104874">
    <property type="protein sequence ID" value="WWF04946.1"/>
    <property type="molecule type" value="Genomic_DNA"/>
</dbReference>
<protein>
    <submittedName>
        <fullName evidence="3">WYL domain-containing protein</fullName>
    </submittedName>
</protein>
<keyword evidence="4" id="KW-1185">Reference proteome</keyword>
<evidence type="ECO:0000313" key="4">
    <source>
        <dbReference type="Proteomes" id="UP001381003"/>
    </source>
</evidence>
<evidence type="ECO:0000313" key="3">
    <source>
        <dbReference type="EMBL" id="WWF04946.1"/>
    </source>
</evidence>
<evidence type="ECO:0000259" key="1">
    <source>
        <dbReference type="Pfam" id="PF13280"/>
    </source>
</evidence>
<feature type="domain" description="WYL" evidence="1">
    <location>
        <begin position="150"/>
        <end position="216"/>
    </location>
</feature>
<dbReference type="PANTHER" id="PTHR34580:SF3">
    <property type="entry name" value="PROTEIN PAFB"/>
    <property type="match status" value="1"/>
</dbReference>
<reference evidence="3 4" key="1">
    <citation type="submission" date="2022-09" db="EMBL/GenBank/DDBJ databases">
        <title>Complete genome sequence of Janibacter terrae strain COS04-44, PCL-degrading bacteria isolated from oil spilled coast.</title>
        <authorList>
            <person name="Park H."/>
            <person name="Kim J.Y."/>
            <person name="An S.H."/>
            <person name="Lee C.M."/>
            <person name="Weon H.-Y."/>
        </authorList>
    </citation>
    <scope>NUCLEOTIDE SEQUENCE [LARGE SCALE GENOMIC DNA]</scope>
    <source>
        <strain evidence="3 4">COS04-44</strain>
    </source>
</reference>
<evidence type="ECO:0000259" key="2">
    <source>
        <dbReference type="Pfam" id="PF25583"/>
    </source>
</evidence>
<accession>A0ABZ2FCN6</accession>
<dbReference type="PROSITE" id="PS52050">
    <property type="entry name" value="WYL"/>
    <property type="match status" value="1"/>
</dbReference>
<dbReference type="InterPro" id="IPR051534">
    <property type="entry name" value="CBASS_pafABC_assoc_protein"/>
</dbReference>
<dbReference type="Proteomes" id="UP001381003">
    <property type="component" value="Chromosome"/>
</dbReference>
<dbReference type="Pfam" id="PF25583">
    <property type="entry name" value="WCX"/>
    <property type="match status" value="1"/>
</dbReference>
<dbReference type="RefSeq" id="WP_338538110.1">
    <property type="nucleotide sequence ID" value="NZ_CP104874.1"/>
</dbReference>
<dbReference type="Pfam" id="PF13280">
    <property type="entry name" value="WYL"/>
    <property type="match status" value="1"/>
</dbReference>